<accession>A0ABN9M3H2</accession>
<name>A0ABN9M3H2_9NEOB</name>
<evidence type="ECO:0000313" key="2">
    <source>
        <dbReference type="EMBL" id="CAJ0957918.1"/>
    </source>
</evidence>
<feature type="region of interest" description="Disordered" evidence="1">
    <location>
        <begin position="1"/>
        <end position="27"/>
    </location>
</feature>
<gene>
    <name evidence="2" type="ORF">RIMI_LOCUS16129257</name>
</gene>
<dbReference type="SUPFAM" id="SSF49472">
    <property type="entry name" value="Transthyretin (synonym: prealbumin)"/>
    <property type="match status" value="1"/>
</dbReference>
<dbReference type="Proteomes" id="UP001176940">
    <property type="component" value="Unassembled WGS sequence"/>
</dbReference>
<organism evidence="2 3">
    <name type="scientific">Ranitomeya imitator</name>
    <name type="common">mimic poison frog</name>
    <dbReference type="NCBI Taxonomy" id="111125"/>
    <lineage>
        <taxon>Eukaryota</taxon>
        <taxon>Metazoa</taxon>
        <taxon>Chordata</taxon>
        <taxon>Craniata</taxon>
        <taxon>Vertebrata</taxon>
        <taxon>Euteleostomi</taxon>
        <taxon>Amphibia</taxon>
        <taxon>Batrachia</taxon>
        <taxon>Anura</taxon>
        <taxon>Neobatrachia</taxon>
        <taxon>Hyloidea</taxon>
        <taxon>Dendrobatidae</taxon>
        <taxon>Dendrobatinae</taxon>
        <taxon>Ranitomeya</taxon>
    </lineage>
</organism>
<evidence type="ECO:0000256" key="1">
    <source>
        <dbReference type="SAM" id="MobiDB-lite"/>
    </source>
</evidence>
<protein>
    <submittedName>
        <fullName evidence="2">Uncharacterized protein</fullName>
    </submittedName>
</protein>
<evidence type="ECO:0000313" key="3">
    <source>
        <dbReference type="Proteomes" id="UP001176940"/>
    </source>
</evidence>
<reference evidence="2" key="1">
    <citation type="submission" date="2023-07" db="EMBL/GenBank/DDBJ databases">
        <authorList>
            <person name="Stuckert A."/>
        </authorList>
    </citation>
    <scope>NUCLEOTIDE SEQUENCE</scope>
</reference>
<proteinExistence type="predicted"/>
<dbReference type="PRINTS" id="PR00189">
    <property type="entry name" value="TRNSTHYRETIN"/>
</dbReference>
<dbReference type="InterPro" id="IPR036817">
    <property type="entry name" value="Transthyretin/HIU_hydrolase_sf"/>
</dbReference>
<dbReference type="Gene3D" id="2.60.40.180">
    <property type="entry name" value="Transthyretin/hydroxyisourate hydrolase domain"/>
    <property type="match status" value="1"/>
</dbReference>
<comment type="caution">
    <text evidence="2">The sequence shown here is derived from an EMBL/GenBank/DDBJ whole genome shotgun (WGS) entry which is preliminary data.</text>
</comment>
<sequence length="66" mass="7185">MEGARPGPATPIGPDRIGSAPGVTSEEGEIHNLVSEENFVEGVYKLELATKRFWSKVGLSPFHEYV</sequence>
<dbReference type="InterPro" id="IPR000895">
    <property type="entry name" value="Transthyretin/HIU_hydrolase"/>
</dbReference>
<dbReference type="EMBL" id="CAUEEQ010044482">
    <property type="protein sequence ID" value="CAJ0957918.1"/>
    <property type="molecule type" value="Genomic_DNA"/>
</dbReference>
<keyword evidence="3" id="KW-1185">Reference proteome</keyword>